<dbReference type="EMBL" id="WHNZ01000078">
    <property type="protein sequence ID" value="NOV04181.1"/>
    <property type="molecule type" value="Genomic_DNA"/>
</dbReference>
<name>A0ABX1ZWI9_9BACL</name>
<comment type="caution">
    <text evidence="3">The sequence shown here is derived from an EMBL/GenBank/DDBJ whole genome shotgun (WGS) entry which is preliminary data.</text>
</comment>
<dbReference type="Proteomes" id="UP000618579">
    <property type="component" value="Unassembled WGS sequence"/>
</dbReference>
<protein>
    <submittedName>
        <fullName evidence="3">Glycosyltransferase</fullName>
    </submittedName>
</protein>
<reference evidence="3 4" key="1">
    <citation type="submission" date="2019-10" db="EMBL/GenBank/DDBJ databases">
        <title>Description of Paenibacillus pedi sp. nov.</title>
        <authorList>
            <person name="Carlier A."/>
            <person name="Qi S."/>
        </authorList>
    </citation>
    <scope>NUCLEOTIDE SEQUENCE [LARGE SCALE GENOMIC DNA]</scope>
    <source>
        <strain evidence="3 4">LMG 31457</strain>
    </source>
</reference>
<dbReference type="PANTHER" id="PTHR22916">
    <property type="entry name" value="GLYCOSYLTRANSFERASE"/>
    <property type="match status" value="1"/>
</dbReference>
<evidence type="ECO:0000256" key="1">
    <source>
        <dbReference type="ARBA" id="ARBA00006739"/>
    </source>
</evidence>
<accession>A0ABX1ZWI9</accession>
<evidence type="ECO:0000259" key="2">
    <source>
        <dbReference type="Pfam" id="PF00535"/>
    </source>
</evidence>
<dbReference type="InterPro" id="IPR029044">
    <property type="entry name" value="Nucleotide-diphossugar_trans"/>
</dbReference>
<gene>
    <name evidence="3" type="ORF">GC097_29820</name>
</gene>
<dbReference type="InterPro" id="IPR001173">
    <property type="entry name" value="Glyco_trans_2-like"/>
</dbReference>
<proteinExistence type="inferred from homology"/>
<dbReference type="Pfam" id="PF00535">
    <property type="entry name" value="Glycos_transf_2"/>
    <property type="match status" value="1"/>
</dbReference>
<dbReference type="SUPFAM" id="SSF53448">
    <property type="entry name" value="Nucleotide-diphospho-sugar transferases"/>
    <property type="match status" value="1"/>
</dbReference>
<sequence length="279" mass="32595">MINRRCFLLSDQPLVSIIIPTYNRRIELAELAESLYRQTYKNLQIIIVNDAGPAVDFIQDLYPELAIQIVNMPQNLKHVHARNRGLQEVKGDYIMLCDDDDLLLPIHIERMLQEIEGYDLVYPDVEIFDYVYENDARSITNRFVFAYEFDVPAMRRFSTFFSSGCIFRPELIDALGPFDTEVFHYWDWDFFLRAAEKFRVKRTPAASVLYAFAQQGTSNMSGQLDNMRPFLDMLSVKHGLGDLPTKNFFLLLEEPEVKARQAKTEIVWDGEPIRSRLFK</sequence>
<evidence type="ECO:0000313" key="4">
    <source>
        <dbReference type="Proteomes" id="UP000618579"/>
    </source>
</evidence>
<dbReference type="CDD" id="cd00761">
    <property type="entry name" value="Glyco_tranf_GTA_type"/>
    <property type="match status" value="1"/>
</dbReference>
<dbReference type="Gene3D" id="3.90.550.10">
    <property type="entry name" value="Spore Coat Polysaccharide Biosynthesis Protein SpsA, Chain A"/>
    <property type="match status" value="1"/>
</dbReference>
<comment type="similarity">
    <text evidence="1">Belongs to the glycosyltransferase 2 family.</text>
</comment>
<evidence type="ECO:0000313" key="3">
    <source>
        <dbReference type="EMBL" id="NOV04181.1"/>
    </source>
</evidence>
<feature type="domain" description="Glycosyltransferase 2-like" evidence="2">
    <location>
        <begin position="16"/>
        <end position="162"/>
    </location>
</feature>
<organism evidence="3 4">
    <name type="scientific">Paenibacillus planticolens</name>
    <dbReference type="NCBI Taxonomy" id="2654976"/>
    <lineage>
        <taxon>Bacteria</taxon>
        <taxon>Bacillati</taxon>
        <taxon>Bacillota</taxon>
        <taxon>Bacilli</taxon>
        <taxon>Bacillales</taxon>
        <taxon>Paenibacillaceae</taxon>
        <taxon>Paenibacillus</taxon>
    </lineage>
</organism>
<dbReference type="PANTHER" id="PTHR22916:SF3">
    <property type="entry name" value="UDP-GLCNAC:BETAGAL BETA-1,3-N-ACETYLGLUCOSAMINYLTRANSFERASE-LIKE PROTEIN 1"/>
    <property type="match status" value="1"/>
</dbReference>
<keyword evidence="4" id="KW-1185">Reference proteome</keyword>